<dbReference type="SUPFAM" id="SSF55729">
    <property type="entry name" value="Acyl-CoA N-acyltransferases (Nat)"/>
    <property type="match status" value="1"/>
</dbReference>
<evidence type="ECO:0000313" key="12">
    <source>
        <dbReference type="Proteomes" id="UP000441586"/>
    </source>
</evidence>
<organism evidence="11 12">
    <name type="scientific">Parasedimentitalea maritima</name>
    <dbReference type="NCBI Taxonomy" id="2578117"/>
    <lineage>
        <taxon>Bacteria</taxon>
        <taxon>Pseudomonadati</taxon>
        <taxon>Pseudomonadota</taxon>
        <taxon>Alphaproteobacteria</taxon>
        <taxon>Rhodobacterales</taxon>
        <taxon>Paracoccaceae</taxon>
        <taxon>Parasedimentitalea</taxon>
    </lineage>
</organism>
<evidence type="ECO:0000256" key="1">
    <source>
        <dbReference type="ARBA" id="ARBA00005189"/>
    </source>
</evidence>
<evidence type="ECO:0000313" key="11">
    <source>
        <dbReference type="EMBL" id="KAE9626508.1"/>
    </source>
</evidence>
<evidence type="ECO:0000256" key="9">
    <source>
        <dbReference type="ARBA" id="ARBA00045724"/>
    </source>
</evidence>
<keyword evidence="3 11" id="KW-0808">Transferase</keyword>
<comment type="pathway">
    <text evidence="1">Lipid metabolism.</text>
</comment>
<comment type="similarity">
    <text evidence="6">Belongs to the acetyltransferase family. OlsB subfamily.</text>
</comment>
<reference evidence="11 12" key="1">
    <citation type="submission" date="2019-12" db="EMBL/GenBank/DDBJ databases">
        <authorList>
            <person name="Zhang Y.-J."/>
        </authorList>
    </citation>
    <scope>NUCLEOTIDE SEQUENCE [LARGE SCALE GENOMIC DNA]</scope>
    <source>
        <strain evidence="11 12">H18S-6</strain>
    </source>
</reference>
<keyword evidence="5" id="KW-0012">Acyltransferase</keyword>
<evidence type="ECO:0000256" key="3">
    <source>
        <dbReference type="ARBA" id="ARBA00022679"/>
    </source>
</evidence>
<keyword evidence="2" id="KW-0444">Lipid biosynthesis</keyword>
<evidence type="ECO:0000256" key="4">
    <source>
        <dbReference type="ARBA" id="ARBA00023098"/>
    </source>
</evidence>
<evidence type="ECO:0000256" key="10">
    <source>
        <dbReference type="ARBA" id="ARBA00047785"/>
    </source>
</evidence>
<evidence type="ECO:0000256" key="8">
    <source>
        <dbReference type="ARBA" id="ARBA00039866"/>
    </source>
</evidence>
<comment type="function">
    <text evidence="9">Catalyzes the first step in the biosynthesis of ornithine lipids, which are phosphorus-free membrane lipids. Catalyzes the 3-hydroxyacyl-acyl carrier protein-dependent acylation of ornithine to form lyso-ornithine lipid (LOL).</text>
</comment>
<dbReference type="RefSeq" id="WP_158981436.1">
    <property type="nucleotide sequence ID" value="NZ_WSFO01000015.1"/>
</dbReference>
<dbReference type="Proteomes" id="UP000441586">
    <property type="component" value="Unassembled WGS sequence"/>
</dbReference>
<dbReference type="GO" id="GO:0006629">
    <property type="term" value="P:lipid metabolic process"/>
    <property type="evidence" value="ECO:0007669"/>
    <property type="project" value="UniProtKB-KW"/>
</dbReference>
<dbReference type="Pfam" id="PF13444">
    <property type="entry name" value="Acetyltransf_5"/>
    <property type="match status" value="1"/>
</dbReference>
<dbReference type="EC" id="2.3.2.30" evidence="7"/>
<dbReference type="GO" id="GO:0043810">
    <property type="term" value="F:ornithine-acyl [acyl carrier protein] N-acyltransferase activity"/>
    <property type="evidence" value="ECO:0007669"/>
    <property type="project" value="UniProtKB-EC"/>
</dbReference>
<dbReference type="EMBL" id="WSFO01000015">
    <property type="protein sequence ID" value="KAE9626508.1"/>
    <property type="molecule type" value="Genomic_DNA"/>
</dbReference>
<evidence type="ECO:0000256" key="5">
    <source>
        <dbReference type="ARBA" id="ARBA00023315"/>
    </source>
</evidence>
<dbReference type="InterPro" id="IPR052351">
    <property type="entry name" value="Ornithine_N-alpha-AT"/>
</dbReference>
<gene>
    <name evidence="11" type="ORF">GP644_20890</name>
</gene>
<accession>A0A6A4RBR8</accession>
<evidence type="ECO:0000256" key="7">
    <source>
        <dbReference type="ARBA" id="ARBA00039058"/>
    </source>
</evidence>
<evidence type="ECO:0000256" key="2">
    <source>
        <dbReference type="ARBA" id="ARBA00022516"/>
    </source>
</evidence>
<keyword evidence="4" id="KW-0443">Lipid metabolism</keyword>
<dbReference type="AlphaFoldDB" id="A0A6A4RBR8"/>
<proteinExistence type="inferred from homology"/>
<comment type="catalytic activity">
    <reaction evidence="10">
        <text>a (3R)-hydroxyacyl-[ACP] + L-ornithine = a lyso-ornithine lipid + holo-[ACP] + H(+)</text>
        <dbReference type="Rhea" id="RHEA:20633"/>
        <dbReference type="Rhea" id="RHEA-COMP:9685"/>
        <dbReference type="Rhea" id="RHEA-COMP:9945"/>
        <dbReference type="ChEBI" id="CHEBI:15378"/>
        <dbReference type="ChEBI" id="CHEBI:46911"/>
        <dbReference type="ChEBI" id="CHEBI:64479"/>
        <dbReference type="ChEBI" id="CHEBI:78827"/>
        <dbReference type="ChEBI" id="CHEBI:138482"/>
        <dbReference type="EC" id="2.3.2.30"/>
    </reaction>
    <physiologicalReaction direction="left-to-right" evidence="10">
        <dbReference type="Rhea" id="RHEA:20634"/>
    </physiologicalReaction>
</comment>
<protein>
    <recommendedName>
        <fullName evidence="8">L-ornithine N(alpha)-acyltransferase</fullName>
        <ecNumber evidence="7">2.3.2.30</ecNumber>
    </recommendedName>
</protein>
<comment type="caution">
    <text evidence="11">The sequence shown here is derived from an EMBL/GenBank/DDBJ whole genome shotgun (WGS) entry which is preliminary data.</text>
</comment>
<dbReference type="PANTHER" id="PTHR37323">
    <property type="entry name" value="GCN5-RELATED N-ACETYLTRANSFERASE"/>
    <property type="match status" value="1"/>
</dbReference>
<dbReference type="InterPro" id="IPR016181">
    <property type="entry name" value="Acyl_CoA_acyltransferase"/>
</dbReference>
<sequence length="246" mass="27705">MSHPTEILSKGHYRARFAQGDLDLSAAQRLRSLCFGMSKLDRDRFDESCHHILIEDVRSDTLVGYFRILHLVDGANVPQSYSAQFYDLSRLEKFPGPMAEMGRFCILPNANTPDILRLSWGALTCIVDDIGIQMLFGCTSFAGTQADRYLDAFAVLRHRHLGPSQWLPQVGSPEVFEFDQLSQHKPDMKQAMLQMPPLLRSYMAMGGWVSDHAVVDVEMNTMHVFTGLEVATISASRKRLLRAVAD</sequence>
<dbReference type="Gene3D" id="3.40.630.30">
    <property type="match status" value="1"/>
</dbReference>
<dbReference type="PANTHER" id="PTHR37323:SF1">
    <property type="entry name" value="L-ORNITHINE N(ALPHA)-ACYLTRANSFERASE"/>
    <property type="match status" value="1"/>
</dbReference>
<evidence type="ECO:0000256" key="6">
    <source>
        <dbReference type="ARBA" id="ARBA00038095"/>
    </source>
</evidence>
<name>A0A6A4RBR8_9RHOB</name>